<protein>
    <submittedName>
        <fullName evidence="1">10903_t:CDS:1</fullName>
    </submittedName>
</protein>
<feature type="non-terminal residue" evidence="1">
    <location>
        <position position="56"/>
    </location>
</feature>
<dbReference type="Proteomes" id="UP000789702">
    <property type="component" value="Unassembled WGS sequence"/>
</dbReference>
<gene>
    <name evidence="1" type="ORF">DHETER_LOCUS16263</name>
</gene>
<accession>A0ACA9R5M2</accession>
<dbReference type="EMBL" id="CAJVPU010061318">
    <property type="protein sequence ID" value="CAG8778393.1"/>
    <property type="molecule type" value="Genomic_DNA"/>
</dbReference>
<reference evidence="1" key="1">
    <citation type="submission" date="2021-06" db="EMBL/GenBank/DDBJ databases">
        <authorList>
            <person name="Kallberg Y."/>
            <person name="Tangrot J."/>
            <person name="Rosling A."/>
        </authorList>
    </citation>
    <scope>NUCLEOTIDE SEQUENCE</scope>
    <source>
        <strain evidence="1">IL203A</strain>
    </source>
</reference>
<name>A0ACA9R5M2_9GLOM</name>
<feature type="non-terminal residue" evidence="1">
    <location>
        <position position="1"/>
    </location>
</feature>
<keyword evidence="2" id="KW-1185">Reference proteome</keyword>
<proteinExistence type="predicted"/>
<evidence type="ECO:0000313" key="1">
    <source>
        <dbReference type="EMBL" id="CAG8778393.1"/>
    </source>
</evidence>
<sequence>NAVNIRLIEEENFHKLEENDSIKILGFHINTKGLPEKNLWKNMIQKIKDAVAAMNN</sequence>
<evidence type="ECO:0000313" key="2">
    <source>
        <dbReference type="Proteomes" id="UP000789702"/>
    </source>
</evidence>
<comment type="caution">
    <text evidence="1">The sequence shown here is derived from an EMBL/GenBank/DDBJ whole genome shotgun (WGS) entry which is preliminary data.</text>
</comment>
<organism evidence="1 2">
    <name type="scientific">Dentiscutata heterogama</name>
    <dbReference type="NCBI Taxonomy" id="1316150"/>
    <lineage>
        <taxon>Eukaryota</taxon>
        <taxon>Fungi</taxon>
        <taxon>Fungi incertae sedis</taxon>
        <taxon>Mucoromycota</taxon>
        <taxon>Glomeromycotina</taxon>
        <taxon>Glomeromycetes</taxon>
        <taxon>Diversisporales</taxon>
        <taxon>Gigasporaceae</taxon>
        <taxon>Dentiscutata</taxon>
    </lineage>
</organism>